<comment type="similarity">
    <text evidence="2 8">Belongs to the major facilitator superfamily. Bcr/CmlA family.</text>
</comment>
<dbReference type="PANTHER" id="PTHR23502:SF132">
    <property type="entry name" value="POLYAMINE TRANSPORTER 2-RELATED"/>
    <property type="match status" value="1"/>
</dbReference>
<feature type="transmembrane region" description="Helical" evidence="8">
    <location>
        <begin position="245"/>
        <end position="268"/>
    </location>
</feature>
<evidence type="ECO:0000313" key="10">
    <source>
        <dbReference type="EMBL" id="VVC76952.1"/>
    </source>
</evidence>
<feature type="transmembrane region" description="Helical" evidence="8">
    <location>
        <begin position="339"/>
        <end position="361"/>
    </location>
</feature>
<sequence>MTAKIKPLLFPFLLVLYEIATYLSNDMYLPALPDMMRELNLSMKQAQWTLTTWFVGSASLPLVMGVISDRYGRRLVLLTGGVIYTLATVVCALTTNANSLLAARFVEGAAIPSMMVAGYACIHELYEQKEAIRILALMSSITVLAPALGPLLGSIVLYFSSWRGIFWIIAAWAALAIFFLNKWMPETHPPEKRHPVHFGTLFKQYWRILTNKTFMLLLLVLGFTFMGFIVWITAGPLLVIESFHYSPLVFGLIQAEVFAAYILGNHWVKYLLEWVEVKSLILGGLGITLCGGLLALLFAIVFPDKLVLFVIAMTIYSFGSALCFAPLNRSIIEASEEPMGVRVALFTVLWTGFAVLGSLIASLFFNGAILSIALPVAVAIVISCLCMVAAMLRGS</sequence>
<dbReference type="InterPro" id="IPR004812">
    <property type="entry name" value="Efflux_drug-R_Bcr/CmlA"/>
</dbReference>
<keyword evidence="6 8" id="KW-1133">Transmembrane helix</keyword>
<dbReference type="GO" id="GO:1990961">
    <property type="term" value="P:xenobiotic detoxification by transmembrane export across the plasma membrane"/>
    <property type="evidence" value="ECO:0007669"/>
    <property type="project" value="InterPro"/>
</dbReference>
<evidence type="ECO:0000256" key="3">
    <source>
        <dbReference type="ARBA" id="ARBA00022448"/>
    </source>
</evidence>
<dbReference type="Proteomes" id="UP000324194">
    <property type="component" value="Chromosome 2"/>
</dbReference>
<reference evidence="10 11" key="1">
    <citation type="submission" date="2019-08" db="EMBL/GenBank/DDBJ databases">
        <authorList>
            <person name="Guy L."/>
        </authorList>
    </citation>
    <scope>NUCLEOTIDE SEQUENCE [LARGE SCALE GENOMIC DNA]</scope>
    <source>
        <strain evidence="10 11">SGT-108</strain>
    </source>
</reference>
<comment type="caution">
    <text evidence="8">Lacks conserved residue(s) required for the propagation of feature annotation.</text>
</comment>
<feature type="transmembrane region" description="Helical" evidence="8">
    <location>
        <begin position="165"/>
        <end position="184"/>
    </location>
</feature>
<evidence type="ECO:0000256" key="1">
    <source>
        <dbReference type="ARBA" id="ARBA00004651"/>
    </source>
</evidence>
<dbReference type="GO" id="GO:0042910">
    <property type="term" value="F:xenobiotic transmembrane transporter activity"/>
    <property type="evidence" value="ECO:0007669"/>
    <property type="project" value="InterPro"/>
</dbReference>
<feature type="transmembrane region" description="Helical" evidence="8">
    <location>
        <begin position="101"/>
        <end position="122"/>
    </location>
</feature>
<dbReference type="KEGG" id="asip:AQUSIP_22790"/>
<dbReference type="AlphaFoldDB" id="A0A5E4PL16"/>
<proteinExistence type="inferred from homology"/>
<name>A0A5E4PL16_9COXI</name>
<dbReference type="NCBIfam" id="TIGR00710">
    <property type="entry name" value="efflux_Bcr_CflA"/>
    <property type="match status" value="1"/>
</dbReference>
<feature type="transmembrane region" description="Helical" evidence="8">
    <location>
        <begin position="213"/>
        <end position="233"/>
    </location>
</feature>
<feature type="transmembrane region" description="Helical" evidence="8">
    <location>
        <begin position="280"/>
        <end position="300"/>
    </location>
</feature>
<feature type="transmembrane region" description="Helical" evidence="8">
    <location>
        <begin position="75"/>
        <end position="95"/>
    </location>
</feature>
<feature type="transmembrane region" description="Helical" evidence="8">
    <location>
        <begin position="367"/>
        <end position="392"/>
    </location>
</feature>
<evidence type="ECO:0000256" key="7">
    <source>
        <dbReference type="ARBA" id="ARBA00023136"/>
    </source>
</evidence>
<evidence type="ECO:0000256" key="8">
    <source>
        <dbReference type="RuleBase" id="RU365088"/>
    </source>
</evidence>
<dbReference type="RefSeq" id="WP_148340361.1">
    <property type="nucleotide sequence ID" value="NZ_LR699120.1"/>
</dbReference>
<feature type="transmembrane region" description="Helical" evidence="8">
    <location>
        <begin position="306"/>
        <end position="327"/>
    </location>
</feature>
<feature type="transmembrane region" description="Helical" evidence="8">
    <location>
        <begin position="45"/>
        <end position="63"/>
    </location>
</feature>
<dbReference type="InterPro" id="IPR036259">
    <property type="entry name" value="MFS_trans_sf"/>
</dbReference>
<evidence type="ECO:0000256" key="2">
    <source>
        <dbReference type="ARBA" id="ARBA00006236"/>
    </source>
</evidence>
<keyword evidence="11" id="KW-1185">Reference proteome</keyword>
<dbReference type="PROSITE" id="PS00216">
    <property type="entry name" value="SUGAR_TRANSPORT_1"/>
    <property type="match status" value="1"/>
</dbReference>
<dbReference type="SUPFAM" id="SSF103473">
    <property type="entry name" value="MFS general substrate transporter"/>
    <property type="match status" value="1"/>
</dbReference>
<evidence type="ECO:0000259" key="9">
    <source>
        <dbReference type="PROSITE" id="PS50850"/>
    </source>
</evidence>
<evidence type="ECO:0000256" key="4">
    <source>
        <dbReference type="ARBA" id="ARBA00022475"/>
    </source>
</evidence>
<keyword evidence="8" id="KW-0997">Cell inner membrane</keyword>
<dbReference type="InterPro" id="IPR005829">
    <property type="entry name" value="Sugar_transporter_CS"/>
</dbReference>
<dbReference type="InterPro" id="IPR011701">
    <property type="entry name" value="MFS"/>
</dbReference>
<dbReference type="GO" id="GO:0015385">
    <property type="term" value="F:sodium:proton antiporter activity"/>
    <property type="evidence" value="ECO:0007669"/>
    <property type="project" value="TreeGrafter"/>
</dbReference>
<evidence type="ECO:0000313" key="11">
    <source>
        <dbReference type="Proteomes" id="UP000324194"/>
    </source>
</evidence>
<dbReference type="EMBL" id="LR699120">
    <property type="protein sequence ID" value="VVC76952.1"/>
    <property type="molecule type" value="Genomic_DNA"/>
</dbReference>
<evidence type="ECO:0000256" key="6">
    <source>
        <dbReference type="ARBA" id="ARBA00022989"/>
    </source>
</evidence>
<dbReference type="GO" id="GO:0005886">
    <property type="term" value="C:plasma membrane"/>
    <property type="evidence" value="ECO:0007669"/>
    <property type="project" value="UniProtKB-SubCell"/>
</dbReference>
<keyword evidence="7 8" id="KW-0472">Membrane</keyword>
<dbReference type="Pfam" id="PF07690">
    <property type="entry name" value="MFS_1"/>
    <property type="match status" value="1"/>
</dbReference>
<dbReference type="PANTHER" id="PTHR23502">
    <property type="entry name" value="MAJOR FACILITATOR SUPERFAMILY"/>
    <property type="match status" value="1"/>
</dbReference>
<accession>A0A5E4PL16</accession>
<dbReference type="CDD" id="cd17320">
    <property type="entry name" value="MFS_MdfA_MDR_like"/>
    <property type="match status" value="1"/>
</dbReference>
<keyword evidence="3 8" id="KW-0813">Transport</keyword>
<dbReference type="PROSITE" id="PS50850">
    <property type="entry name" value="MFS"/>
    <property type="match status" value="1"/>
</dbReference>
<feature type="transmembrane region" description="Helical" evidence="8">
    <location>
        <begin position="134"/>
        <end position="159"/>
    </location>
</feature>
<keyword evidence="4" id="KW-1003">Cell membrane</keyword>
<gene>
    <name evidence="10" type="primary">mdfA</name>
    <name evidence="10" type="ORF">AQUSIP_22790</name>
</gene>
<feature type="domain" description="Major facilitator superfamily (MFS) profile" evidence="9">
    <location>
        <begin position="4"/>
        <end position="395"/>
    </location>
</feature>
<evidence type="ECO:0000256" key="5">
    <source>
        <dbReference type="ARBA" id="ARBA00022692"/>
    </source>
</evidence>
<organism evidence="10 11">
    <name type="scientific">Aquicella siphonis</name>
    <dbReference type="NCBI Taxonomy" id="254247"/>
    <lineage>
        <taxon>Bacteria</taxon>
        <taxon>Pseudomonadati</taxon>
        <taxon>Pseudomonadota</taxon>
        <taxon>Gammaproteobacteria</taxon>
        <taxon>Legionellales</taxon>
        <taxon>Coxiellaceae</taxon>
        <taxon>Aquicella</taxon>
    </lineage>
</organism>
<comment type="subcellular location">
    <subcellularLocation>
        <location evidence="8">Cell inner membrane</location>
        <topology evidence="8">Multi-pass membrane protein</topology>
    </subcellularLocation>
    <subcellularLocation>
        <location evidence="1">Cell membrane</location>
        <topology evidence="1">Multi-pass membrane protein</topology>
    </subcellularLocation>
</comment>
<dbReference type="InterPro" id="IPR020846">
    <property type="entry name" value="MFS_dom"/>
</dbReference>
<keyword evidence="5 8" id="KW-0812">Transmembrane</keyword>
<protein>
    <recommendedName>
        <fullName evidence="8">Bcr/CflA family efflux transporter</fullName>
    </recommendedName>
</protein>
<dbReference type="Gene3D" id="1.20.1720.10">
    <property type="entry name" value="Multidrug resistance protein D"/>
    <property type="match status" value="1"/>
</dbReference>
<dbReference type="OrthoDB" id="9814303at2"/>